<dbReference type="InterPro" id="IPR002575">
    <property type="entry name" value="Aminoglycoside_PTrfase"/>
</dbReference>
<dbReference type="EMBL" id="JABEYC010000215">
    <property type="protein sequence ID" value="KAF4980647.1"/>
    <property type="molecule type" value="Genomic_DNA"/>
</dbReference>
<dbReference type="SUPFAM" id="SSF56112">
    <property type="entry name" value="Protein kinase-like (PK-like)"/>
    <property type="match status" value="1"/>
</dbReference>
<evidence type="ECO:0000313" key="3">
    <source>
        <dbReference type="Proteomes" id="UP000635477"/>
    </source>
</evidence>
<comment type="caution">
    <text evidence="2">The sequence shown here is derived from an EMBL/GenBank/DDBJ whole genome shotgun (WGS) entry which is preliminary data.</text>
</comment>
<dbReference type="Pfam" id="PF01636">
    <property type="entry name" value="APH"/>
    <property type="match status" value="1"/>
</dbReference>
<dbReference type="InterPro" id="IPR051678">
    <property type="entry name" value="AGP_Transferase"/>
</dbReference>
<reference evidence="2" key="2">
    <citation type="submission" date="2020-05" db="EMBL/GenBank/DDBJ databases">
        <authorList>
            <person name="Kim H.-S."/>
            <person name="Proctor R.H."/>
            <person name="Brown D.W."/>
        </authorList>
    </citation>
    <scope>NUCLEOTIDE SEQUENCE</scope>
    <source>
        <strain evidence="2">NRRL 22465</strain>
    </source>
</reference>
<evidence type="ECO:0000313" key="2">
    <source>
        <dbReference type="EMBL" id="KAF4980647.1"/>
    </source>
</evidence>
<dbReference type="Gene3D" id="3.90.1200.10">
    <property type="match status" value="1"/>
</dbReference>
<dbReference type="Proteomes" id="UP000635477">
    <property type="component" value="Unassembled WGS sequence"/>
</dbReference>
<dbReference type="OrthoDB" id="10003767at2759"/>
<sequence length="412" mass="47018">METPNCLWPGFAGLTIGSDKYKRIQLLLSSANFEHLKSRAIESRTRLESDLPPHIECSIDLTHFASGFNNLVLKLVFSDNVYWIARIPHQALNDADKTSMLSEIATMKIIQKRTTIPIPRVFDFEVSADQPFGYPWVFMEYLGGCTLTNGVAISIPQRYHAKVAKQLANVFAELQNLTFSRIGRLWCGDDTNQPVEIIPMAWHASPGPLETSFEYFYNQRQDENRETMALHPDDPDWLTACWVLKTTLTHIIVEDRVRGPFPLCHLDLHYGNMLFDDEYNLTGVIDWSNAQAAPLEQLSVSPEFVTFPGLSDEENRPIIELNSLVVDCLREMERGQEMMPPLDKPDMDMMLYRDITSLSTYMATKSAEVAHRQYMASPRASLWAGKTIAKLIYGKTITWEQLREIYGSMPLL</sequence>
<dbReference type="PANTHER" id="PTHR21310:SF15">
    <property type="entry name" value="AMINOGLYCOSIDE PHOSPHOTRANSFERASE DOMAIN-CONTAINING PROTEIN"/>
    <property type="match status" value="1"/>
</dbReference>
<reference evidence="2" key="1">
    <citation type="journal article" date="2020" name="BMC Genomics">
        <title>Correction to: Identification and distribution of gene clusters required for synthesis of sphingolipid metabolism inhibitors in diverse species of the filamentous fungus Fusarium.</title>
        <authorList>
            <person name="Kim H.S."/>
            <person name="Lohmar J.M."/>
            <person name="Busman M."/>
            <person name="Brown D.W."/>
            <person name="Naumann T.A."/>
            <person name="Divon H.H."/>
            <person name="Lysoe E."/>
            <person name="Uhlig S."/>
            <person name="Proctor R.H."/>
        </authorList>
    </citation>
    <scope>NUCLEOTIDE SEQUENCE</scope>
    <source>
        <strain evidence="2">NRRL 22465</strain>
    </source>
</reference>
<dbReference type="PANTHER" id="PTHR21310">
    <property type="entry name" value="AMINOGLYCOSIDE PHOSPHOTRANSFERASE-RELATED-RELATED"/>
    <property type="match status" value="1"/>
</dbReference>
<dbReference type="AlphaFoldDB" id="A0A8H4UPN1"/>
<protein>
    <recommendedName>
        <fullName evidence="1">Aminoglycoside phosphotransferase domain-containing protein</fullName>
    </recommendedName>
</protein>
<feature type="domain" description="Aminoglycoside phosphotransferase" evidence="1">
    <location>
        <begin position="61"/>
        <end position="294"/>
    </location>
</feature>
<gene>
    <name evidence="2" type="ORF">FZEAL_3396</name>
</gene>
<dbReference type="InterPro" id="IPR011009">
    <property type="entry name" value="Kinase-like_dom_sf"/>
</dbReference>
<accession>A0A8H4UPN1</accession>
<evidence type="ECO:0000259" key="1">
    <source>
        <dbReference type="Pfam" id="PF01636"/>
    </source>
</evidence>
<organism evidence="2 3">
    <name type="scientific">Fusarium zealandicum</name>
    <dbReference type="NCBI Taxonomy" id="1053134"/>
    <lineage>
        <taxon>Eukaryota</taxon>
        <taxon>Fungi</taxon>
        <taxon>Dikarya</taxon>
        <taxon>Ascomycota</taxon>
        <taxon>Pezizomycotina</taxon>
        <taxon>Sordariomycetes</taxon>
        <taxon>Hypocreomycetidae</taxon>
        <taxon>Hypocreales</taxon>
        <taxon>Nectriaceae</taxon>
        <taxon>Fusarium</taxon>
        <taxon>Fusarium staphyleae species complex</taxon>
    </lineage>
</organism>
<proteinExistence type="predicted"/>
<name>A0A8H4UPN1_9HYPO</name>
<keyword evidence="3" id="KW-1185">Reference proteome</keyword>